<dbReference type="EMBL" id="LMTZ01000131">
    <property type="protein sequence ID" value="KST63838.1"/>
    <property type="molecule type" value="Genomic_DNA"/>
</dbReference>
<dbReference type="RefSeq" id="WP_027845494.1">
    <property type="nucleotide sequence ID" value="NZ_LMTZ01000131.1"/>
</dbReference>
<comment type="caution">
    <text evidence="2">The sequence shown here is derived from an EMBL/GenBank/DDBJ whole genome shotgun (WGS) entry which is preliminary data.</text>
</comment>
<dbReference type="SUPFAM" id="SSF51126">
    <property type="entry name" value="Pectin lyase-like"/>
    <property type="match status" value="4"/>
</dbReference>
<dbReference type="InterPro" id="IPR008638">
    <property type="entry name" value="FhaB/CdiA-like_TPS"/>
</dbReference>
<evidence type="ECO:0000313" key="2">
    <source>
        <dbReference type="EMBL" id="KST63838.1"/>
    </source>
</evidence>
<accession>A0A0V7ZH29</accession>
<organism evidence="2 3">
    <name type="scientific">Mastigocoleus testarum BC008</name>
    <dbReference type="NCBI Taxonomy" id="371196"/>
    <lineage>
        <taxon>Bacteria</taxon>
        <taxon>Bacillati</taxon>
        <taxon>Cyanobacteriota</taxon>
        <taxon>Cyanophyceae</taxon>
        <taxon>Nostocales</taxon>
        <taxon>Hapalosiphonaceae</taxon>
        <taxon>Mastigocoleus</taxon>
    </lineage>
</organism>
<dbReference type="Proteomes" id="UP000053372">
    <property type="component" value="Unassembled WGS sequence"/>
</dbReference>
<dbReference type="InterPro" id="IPR012334">
    <property type="entry name" value="Pectin_lyas_fold"/>
</dbReference>
<dbReference type="SMART" id="SM00912">
    <property type="entry name" value="Haemagg_act"/>
    <property type="match status" value="1"/>
</dbReference>
<dbReference type="Pfam" id="PF05860">
    <property type="entry name" value="TPS"/>
    <property type="match status" value="1"/>
</dbReference>
<sequence length="1078" mass="112129">MLSKSWVFLCCQFWLYFLLNLIFVERVKAQIVPDTTLNSEISIVNSIDEFNERINGGALRGTNLFHSFKEFNVGEGKGVVFANPDGINNIFSRVTGNNPSNILGKLGVSGTANLFLINPNGIVFGENASLDVQGSFVATTADAIRFGEGGLFSAREPQPVSQLLTVNPSALLFNQIADRSINPINVQGSFSLPTGQNLLLVGGNVMIEGGNLIVPAGRIDIGSVLGSGVVNLNQTEQEWILDYDSIENFGNIQLSELAFVSASSARGGKIQVQGQQLILNDGSIITTGADLPNDGGEISIRTTDSIIVDNSVIGSLAVESSGSIGNLNIETKKLDIKGGFFPFGGLISTTTLGENKAGDINIKAEIVSLRNGGEISASTDAGGDTGNIMINASESVEVIGSNKNDFSFFEGLLGNIPDNLLSKIAIQVRENASGSGGNLLINTKRLTVKDGAQVQAGTFSEVMTGKGGTLSINASESVEISGTENGSPSGLFTATNGGADANDLTINTDKLRILNGGTISASTAGLFGEGKAGNLTINATDSVEVAGFLKEDEDSIFFSSLVTETGRSLSTITGINPAPGGNLIVNTGKLNITNGGRVSSATNFLAGQAGDITINATESIEVSGEQSLLTTKTNGTGDAGKLKINTRKLMVREKAEVSTSTGFANNALRIRTGGKGGDLDIEAYDFVEVSGVDTGIVSFSILSTGDAGKVKINTKKLFIRNGGTVSTSSIGQGRGGDLEINASDSTEISGSGITFVGNLPFTEELSLEQTTRESSLSSLAISPKDAGDITINTGKLFVRDGGEITANTLGRGKGGDVQIKGNSVLLENRASISSNSALQESGAGNILIDVRKNLLVNNSDISTTATRSFGGAISITAKNIQLFSDSDIRTNVFSGTGGGGNINLTANTIIALGDSDIFSFADRGQGGDIIFNTSGFFSSSQFRPVSASINLNQLEGNNRVDINASGAISGNITGIPDTTFIQNSLNELPENQIDTGALIANSCIVRAEDSGSTFLITGSGGFPHSPGNADISNYSTGKVRSVNNNQKSPPWKKGDPIIEPQGVFRLPNGKLLLSRKCN</sequence>
<name>A0A0V7ZH29_9CYAN</name>
<feature type="domain" description="Filamentous haemagglutinin FhaB/tRNA nuclease CdiA-like TPS" evidence="1">
    <location>
        <begin position="38"/>
        <end position="147"/>
    </location>
</feature>
<keyword evidence="3" id="KW-1185">Reference proteome</keyword>
<dbReference type="OrthoDB" id="526886at2"/>
<evidence type="ECO:0000259" key="1">
    <source>
        <dbReference type="SMART" id="SM00912"/>
    </source>
</evidence>
<dbReference type="AlphaFoldDB" id="A0A0V7ZH29"/>
<protein>
    <recommendedName>
        <fullName evidence="1">Filamentous haemagglutinin FhaB/tRNA nuclease CdiA-like TPS domain-containing protein</fullName>
    </recommendedName>
</protein>
<evidence type="ECO:0000313" key="3">
    <source>
        <dbReference type="Proteomes" id="UP000053372"/>
    </source>
</evidence>
<reference evidence="2 3" key="1">
    <citation type="journal article" date="2015" name="Genome Announc.">
        <title>Draft Genome of the Euendolithic (true boring) Cyanobacterium Mastigocoleus testarum strain BC008.</title>
        <authorList>
            <person name="Guida B.S."/>
            <person name="Garcia-Pichel F."/>
        </authorList>
    </citation>
    <scope>NUCLEOTIDE SEQUENCE [LARGE SCALE GENOMIC DNA]</scope>
    <source>
        <strain evidence="2 3">BC008</strain>
    </source>
</reference>
<dbReference type="Gene3D" id="2.160.20.10">
    <property type="entry name" value="Single-stranded right-handed beta-helix, Pectin lyase-like"/>
    <property type="match status" value="4"/>
</dbReference>
<dbReference type="NCBIfam" id="TIGR01901">
    <property type="entry name" value="adhes_NPXG"/>
    <property type="match status" value="1"/>
</dbReference>
<gene>
    <name evidence="2" type="ORF">BC008_15395</name>
</gene>
<proteinExistence type="predicted"/>
<dbReference type="InterPro" id="IPR011050">
    <property type="entry name" value="Pectin_lyase_fold/virulence"/>
</dbReference>